<dbReference type="GO" id="GO:0046688">
    <property type="term" value="P:response to copper ion"/>
    <property type="evidence" value="ECO:0007669"/>
    <property type="project" value="InterPro"/>
</dbReference>
<protein>
    <recommendedName>
        <fullName evidence="7">CopC domain-containing protein</fullName>
    </recommendedName>
</protein>
<dbReference type="Pfam" id="PF04234">
    <property type="entry name" value="CopC"/>
    <property type="match status" value="1"/>
</dbReference>
<sequence length="192" mass="19228">MTKRLLLVLAAMVAVLLPAVPAAAHNALVEAVPAKNSTVKKAPAAVKLTFLEKLNGFTMTVSGPDGSPIDGASPDVGGKSAQVAFAQPLPNGKYTVAYQLTSGDGDVVKSSYTFTVDAPVAAASPSVAATTVSTAPSDVPFSPIATVAAQNAEPASDDSGSGPWLGLIAGIGILVLAAAAIFVFVRRRAATK</sequence>
<comment type="caution">
    <text evidence="8">The sequence shown here is derived from an EMBL/GenBank/DDBJ whole genome shotgun (WGS) entry which is preliminary data.</text>
</comment>
<keyword evidence="5" id="KW-0812">Transmembrane</keyword>
<keyword evidence="5" id="KW-1133">Transmembrane helix</keyword>
<name>A0A919MFS4_9ACTN</name>
<dbReference type="PANTHER" id="PTHR34820:SF4">
    <property type="entry name" value="INNER MEMBRANE PROTEIN YEBZ"/>
    <property type="match status" value="1"/>
</dbReference>
<dbReference type="GO" id="GO:0030313">
    <property type="term" value="C:cell envelope"/>
    <property type="evidence" value="ECO:0007669"/>
    <property type="project" value="UniProtKB-SubCell"/>
</dbReference>
<dbReference type="GO" id="GO:0006825">
    <property type="term" value="P:copper ion transport"/>
    <property type="evidence" value="ECO:0007669"/>
    <property type="project" value="InterPro"/>
</dbReference>
<evidence type="ECO:0000256" key="6">
    <source>
        <dbReference type="SAM" id="SignalP"/>
    </source>
</evidence>
<feature type="transmembrane region" description="Helical" evidence="5">
    <location>
        <begin position="164"/>
        <end position="185"/>
    </location>
</feature>
<evidence type="ECO:0000313" key="8">
    <source>
        <dbReference type="EMBL" id="GID69516.1"/>
    </source>
</evidence>
<evidence type="ECO:0000256" key="5">
    <source>
        <dbReference type="SAM" id="Phobius"/>
    </source>
</evidence>
<dbReference type="GO" id="GO:0005886">
    <property type="term" value="C:plasma membrane"/>
    <property type="evidence" value="ECO:0007669"/>
    <property type="project" value="TreeGrafter"/>
</dbReference>
<dbReference type="EMBL" id="BOMH01000062">
    <property type="protein sequence ID" value="GID69516.1"/>
    <property type="molecule type" value="Genomic_DNA"/>
</dbReference>
<comment type="subcellular location">
    <subcellularLocation>
        <location evidence="1">Cell envelope</location>
    </subcellularLocation>
</comment>
<dbReference type="Proteomes" id="UP000619479">
    <property type="component" value="Unassembled WGS sequence"/>
</dbReference>
<dbReference type="InterPro" id="IPR014756">
    <property type="entry name" value="Ig_E-set"/>
</dbReference>
<keyword evidence="4" id="KW-0186">Copper</keyword>
<organism evidence="8 9">
    <name type="scientific">Actinoplanes cyaneus</name>
    <dbReference type="NCBI Taxonomy" id="52696"/>
    <lineage>
        <taxon>Bacteria</taxon>
        <taxon>Bacillati</taxon>
        <taxon>Actinomycetota</taxon>
        <taxon>Actinomycetes</taxon>
        <taxon>Micromonosporales</taxon>
        <taxon>Micromonosporaceae</taxon>
        <taxon>Actinoplanes</taxon>
    </lineage>
</organism>
<keyword evidence="5" id="KW-0472">Membrane</keyword>
<evidence type="ECO:0000256" key="3">
    <source>
        <dbReference type="ARBA" id="ARBA00022729"/>
    </source>
</evidence>
<dbReference type="InterPro" id="IPR032694">
    <property type="entry name" value="CopC/D"/>
</dbReference>
<keyword evidence="2" id="KW-0479">Metal-binding</keyword>
<dbReference type="AlphaFoldDB" id="A0A919MFS4"/>
<keyword evidence="3 6" id="KW-0732">Signal</keyword>
<keyword evidence="9" id="KW-1185">Reference proteome</keyword>
<proteinExistence type="predicted"/>
<evidence type="ECO:0000256" key="4">
    <source>
        <dbReference type="ARBA" id="ARBA00023008"/>
    </source>
</evidence>
<dbReference type="Gene3D" id="2.60.40.1220">
    <property type="match status" value="1"/>
</dbReference>
<feature type="signal peptide" evidence="6">
    <location>
        <begin position="1"/>
        <end position="24"/>
    </location>
</feature>
<evidence type="ECO:0000313" key="9">
    <source>
        <dbReference type="Proteomes" id="UP000619479"/>
    </source>
</evidence>
<dbReference type="GO" id="GO:0005507">
    <property type="term" value="F:copper ion binding"/>
    <property type="evidence" value="ECO:0007669"/>
    <property type="project" value="InterPro"/>
</dbReference>
<evidence type="ECO:0000256" key="2">
    <source>
        <dbReference type="ARBA" id="ARBA00022723"/>
    </source>
</evidence>
<dbReference type="RefSeq" id="WP_203752023.1">
    <property type="nucleotide sequence ID" value="NZ_BAAAUC010000005.1"/>
</dbReference>
<dbReference type="GO" id="GO:0042597">
    <property type="term" value="C:periplasmic space"/>
    <property type="evidence" value="ECO:0007669"/>
    <property type="project" value="InterPro"/>
</dbReference>
<reference evidence="8" key="1">
    <citation type="submission" date="2021-01" db="EMBL/GenBank/DDBJ databases">
        <title>Whole genome shotgun sequence of Actinoplanes cyaneus NBRC 14990.</title>
        <authorList>
            <person name="Komaki H."/>
            <person name="Tamura T."/>
        </authorList>
    </citation>
    <scope>NUCLEOTIDE SEQUENCE</scope>
    <source>
        <strain evidence="8">NBRC 14990</strain>
    </source>
</reference>
<dbReference type="InterPro" id="IPR007348">
    <property type="entry name" value="CopC_dom"/>
</dbReference>
<dbReference type="PANTHER" id="PTHR34820">
    <property type="entry name" value="INNER MEMBRANE PROTEIN YEBZ"/>
    <property type="match status" value="1"/>
</dbReference>
<accession>A0A919MFS4</accession>
<gene>
    <name evidence="8" type="ORF">Acy02nite_73970</name>
</gene>
<dbReference type="SUPFAM" id="SSF81296">
    <property type="entry name" value="E set domains"/>
    <property type="match status" value="1"/>
</dbReference>
<feature type="domain" description="CopC" evidence="7">
    <location>
        <begin position="25"/>
        <end position="116"/>
    </location>
</feature>
<evidence type="ECO:0000256" key="1">
    <source>
        <dbReference type="ARBA" id="ARBA00004196"/>
    </source>
</evidence>
<feature type="chain" id="PRO_5037034056" description="CopC domain-containing protein" evidence="6">
    <location>
        <begin position="25"/>
        <end position="192"/>
    </location>
</feature>
<evidence type="ECO:0000259" key="7">
    <source>
        <dbReference type="Pfam" id="PF04234"/>
    </source>
</evidence>
<dbReference type="InterPro" id="IPR014755">
    <property type="entry name" value="Cu-Rt/internalin_Ig-like"/>
</dbReference>